<reference evidence="2" key="1">
    <citation type="submission" date="2019-08" db="EMBL/GenBank/DDBJ databases">
        <authorList>
            <person name="Kucharzyk K."/>
            <person name="Murdoch R.W."/>
            <person name="Higgins S."/>
            <person name="Loffler F."/>
        </authorList>
    </citation>
    <scope>NUCLEOTIDE SEQUENCE</scope>
</reference>
<organism evidence="2">
    <name type="scientific">bioreactor metagenome</name>
    <dbReference type="NCBI Taxonomy" id="1076179"/>
    <lineage>
        <taxon>unclassified sequences</taxon>
        <taxon>metagenomes</taxon>
        <taxon>ecological metagenomes</taxon>
    </lineage>
</organism>
<dbReference type="AlphaFoldDB" id="A0A644VT79"/>
<dbReference type="GO" id="GO:0008237">
    <property type="term" value="F:metallopeptidase activity"/>
    <property type="evidence" value="ECO:0007669"/>
    <property type="project" value="InterPro"/>
</dbReference>
<accession>A0A644VT79</accession>
<evidence type="ECO:0000259" key="1">
    <source>
        <dbReference type="Pfam" id="PF16217"/>
    </source>
</evidence>
<sequence length="423" mass="48727">MIRQTLYFFFLFLSFGLNAQTSTFDTYFEDNTLNLLCYHSGRKALEFYSIDQTYITKKWAGSKTNLLDNSNLGAHRIEVYAHNSNRLIYSRNYCSLFEEWQTTSEAKNTCGNFEEVLRIPLPKEDADITFFSRDSLGNWYKIVNQKIEVKNAEFKTLNYKLYEPYKLNVSSEDISKKLDIVIVPAGYTQRDSLKMISDMKLFSDFFFSKPPFSDAKEKINIWGQCYFSEQSGIAGLDSAINPNSFLGVSYNTFNSPRYIMTPNLFNLHEILINVPYEQIVIMCNSETYGGGGIFNFYATSYVNPKNGFVLIHEFGHSFAGLGDEYSENDSDVEGATQKIEPWQKNVTSLKDFSKKWKDMIDTTTPIPTPTTLEFEDKVGVFEGAAYVTKGLYRPYQNCLMRSDVPFCPVCTREINKMLDFYCE</sequence>
<dbReference type="InterPro" id="IPR024079">
    <property type="entry name" value="MetalloPept_cat_dom_sf"/>
</dbReference>
<comment type="caution">
    <text evidence="2">The sequence shown here is derived from an EMBL/GenBank/DDBJ whole genome shotgun (WGS) entry which is preliminary data.</text>
</comment>
<protein>
    <recommendedName>
        <fullName evidence="1">Peptidase M64 N-terminal domain-containing protein</fullName>
    </recommendedName>
</protein>
<dbReference type="InterPro" id="IPR019026">
    <property type="entry name" value="Peptidase_M64_IgA"/>
</dbReference>
<dbReference type="Gene3D" id="3.40.390.10">
    <property type="entry name" value="Collagenase (Catalytic Domain)"/>
    <property type="match status" value="1"/>
</dbReference>
<gene>
    <name evidence="2" type="ORF">SDC9_40753</name>
</gene>
<dbReference type="InterPro" id="IPR038171">
    <property type="entry name" value="M64_N_sf"/>
</dbReference>
<feature type="domain" description="Peptidase M64 N-terminal" evidence="1">
    <location>
        <begin position="24"/>
        <end position="137"/>
    </location>
</feature>
<name>A0A644VT79_9ZZZZ</name>
<dbReference type="Pfam" id="PF09471">
    <property type="entry name" value="Peptidase_M64"/>
    <property type="match status" value="2"/>
</dbReference>
<dbReference type="Pfam" id="PF16217">
    <property type="entry name" value="M64_N"/>
    <property type="match status" value="1"/>
</dbReference>
<evidence type="ECO:0000313" key="2">
    <source>
        <dbReference type="EMBL" id="MPL94599.1"/>
    </source>
</evidence>
<dbReference type="Gene3D" id="2.60.40.3250">
    <property type="entry name" value="Peptidase M64, N-terminal domain"/>
    <property type="match status" value="1"/>
</dbReference>
<proteinExistence type="predicted"/>
<dbReference type="InterPro" id="IPR032625">
    <property type="entry name" value="M64_N"/>
</dbReference>
<dbReference type="EMBL" id="VSSQ01000434">
    <property type="protein sequence ID" value="MPL94599.1"/>
    <property type="molecule type" value="Genomic_DNA"/>
</dbReference>